<dbReference type="EMBL" id="JABBWM010000014">
    <property type="protein sequence ID" value="KAG2112697.1"/>
    <property type="molecule type" value="Genomic_DNA"/>
</dbReference>
<evidence type="ECO:0000313" key="2">
    <source>
        <dbReference type="Proteomes" id="UP000823399"/>
    </source>
</evidence>
<dbReference type="Proteomes" id="UP000823399">
    <property type="component" value="Unassembled WGS sequence"/>
</dbReference>
<sequence length="124" mass="14352">MARLKYFPLSPVVLTTLAWPPSLTPRTLSLATRDNKHSLFLRRHQGHLARTLKWLYGTRMLYNIPHGHGILSIGLSMCVSFGTEFCSSNNQWSLVLFRLYVIHLRHRPVEVPPRCEFLQIPTND</sequence>
<keyword evidence="2" id="KW-1185">Reference proteome</keyword>
<dbReference type="GeneID" id="64702429"/>
<dbReference type="RefSeq" id="XP_041295496.1">
    <property type="nucleotide sequence ID" value="XM_041440170.1"/>
</dbReference>
<gene>
    <name evidence="1" type="ORF">F5147DRAFT_75081</name>
</gene>
<protein>
    <submittedName>
        <fullName evidence="1">Uncharacterized protein</fullName>
    </submittedName>
</protein>
<organism evidence="1 2">
    <name type="scientific">Suillus discolor</name>
    <dbReference type="NCBI Taxonomy" id="1912936"/>
    <lineage>
        <taxon>Eukaryota</taxon>
        <taxon>Fungi</taxon>
        <taxon>Dikarya</taxon>
        <taxon>Basidiomycota</taxon>
        <taxon>Agaricomycotina</taxon>
        <taxon>Agaricomycetes</taxon>
        <taxon>Agaricomycetidae</taxon>
        <taxon>Boletales</taxon>
        <taxon>Suillineae</taxon>
        <taxon>Suillaceae</taxon>
        <taxon>Suillus</taxon>
    </lineage>
</organism>
<evidence type="ECO:0000313" key="1">
    <source>
        <dbReference type="EMBL" id="KAG2112697.1"/>
    </source>
</evidence>
<proteinExistence type="predicted"/>
<dbReference type="AlphaFoldDB" id="A0A9P7JWQ6"/>
<name>A0A9P7JWQ6_9AGAM</name>
<reference evidence="1" key="1">
    <citation type="journal article" date="2020" name="New Phytol.">
        <title>Comparative genomics reveals dynamic genome evolution in host specialist ectomycorrhizal fungi.</title>
        <authorList>
            <person name="Lofgren L.A."/>
            <person name="Nguyen N.H."/>
            <person name="Vilgalys R."/>
            <person name="Ruytinx J."/>
            <person name="Liao H.L."/>
            <person name="Branco S."/>
            <person name="Kuo A."/>
            <person name="LaButti K."/>
            <person name="Lipzen A."/>
            <person name="Andreopoulos W."/>
            <person name="Pangilinan J."/>
            <person name="Riley R."/>
            <person name="Hundley H."/>
            <person name="Na H."/>
            <person name="Barry K."/>
            <person name="Grigoriev I.V."/>
            <person name="Stajich J.E."/>
            <person name="Kennedy P.G."/>
        </authorList>
    </citation>
    <scope>NUCLEOTIDE SEQUENCE</scope>
    <source>
        <strain evidence="1">FC423</strain>
    </source>
</reference>
<comment type="caution">
    <text evidence="1">The sequence shown here is derived from an EMBL/GenBank/DDBJ whole genome shotgun (WGS) entry which is preliminary data.</text>
</comment>
<accession>A0A9P7JWQ6</accession>